<name>A0ABS3SVP0_9FLAO</name>
<keyword evidence="5" id="KW-1185">Reference proteome</keyword>
<evidence type="ECO:0000256" key="3">
    <source>
        <dbReference type="ARBA" id="ARBA00023180"/>
    </source>
</evidence>
<dbReference type="RefSeq" id="WP_208234898.1">
    <property type="nucleotide sequence ID" value="NZ_JAGEVG010000022.1"/>
</dbReference>
<accession>A0ABS3SVP0</accession>
<dbReference type="PANTHER" id="PTHR23220:SF84">
    <property type="entry name" value="INTEGRIN ALPHA-L"/>
    <property type="match status" value="1"/>
</dbReference>
<dbReference type="PROSITE" id="PS51470">
    <property type="entry name" value="FG_GAP"/>
    <property type="match status" value="4"/>
</dbReference>
<sequence length="886" mass="95526">MTDRLRQFFILSLVIFIGQFSFSQVYEVSSFVKINESNGDFNEALNAEDWFGNSVTGIGDLDGDGVLDVAVGAMQDDENGFNKGAIYILFLNPDGSVKRSQKIAQGIGGFNEILEDSDIFGVSVSLLGDMNGDGKIEIAVGAEYDGDGGFHHGAVYILSLNTDGTVFSHQKISSLHGGFNGVLGVWDVFGSAVESLGDLDGDGIQDIAVGARRDDDGGTERGAIWILFLNHDFTVKSYQKISSTSGNFFGSLSNGDYFGSAIANLGDLNGDGIIDIAVGAYRDNDGGSNRGAIYILFLNADGTVKSRQKISQTEGGFNDSLYDNAHFGKSIDLIFDINQDGKKEILVGNSGYGDYSNSNDGSFYILNLNSDGTVDSYEKYGANLNGFEGNLNNNDFFGWSVAYIGANDCGFSVISGAYGDSENGHQKGAVWVLNIGEPSFNLESFDNPTSCGSQDGTMTISGLTNNLAYTITYNDGAPNSIVQISDASGELVLTGFSSGIYSDITVTENSTGCSDNLGQIDFIDPDLMMNMISINPSGCVVQDGSITFTGLIANRQYRITYFEDVQQAVTQTSNSIGEITLDGLGAGLYKNIVVEDILNGCLDSVAKVTLETTDFDPSMTSESPSTCSSTDGSLIITGLSAGFSYDIAYTLESSTTTKSFIADANGQVIVSGLVHGYYTDLVVEESLTECSKLFGSVDLLSPLFTATIELWDEGVCGTNTGMMIISDLAPGSSYNLTYNFESVDYSYHYIADSDGTIKVSGLSAGIYSNITIGAESSTCQITSLLSSELACVEDERNCFKTKSFFTPNNDGYNDYWFLETGLNKCDYKVFIYDRFGKLLKTLTPEDNKWDGTYKGNNMPSTDYWYTINYLNEDQSFQYKSNFSLKR</sequence>
<dbReference type="InterPro" id="IPR000413">
    <property type="entry name" value="Integrin_alpha"/>
</dbReference>
<dbReference type="InterPro" id="IPR026341">
    <property type="entry name" value="T9SS_type_B"/>
</dbReference>
<dbReference type="PRINTS" id="PR01185">
    <property type="entry name" value="INTEGRINA"/>
</dbReference>
<dbReference type="SMART" id="SM00191">
    <property type="entry name" value="Int_alpha"/>
    <property type="match status" value="6"/>
</dbReference>
<comment type="caution">
    <text evidence="4">The sequence shown here is derived from an EMBL/GenBank/DDBJ whole genome shotgun (WGS) entry which is preliminary data.</text>
</comment>
<dbReference type="Pfam" id="PF13585">
    <property type="entry name" value="CHU_C"/>
    <property type="match status" value="1"/>
</dbReference>
<dbReference type="Gene3D" id="2.130.10.130">
    <property type="entry name" value="Integrin alpha, N-terminal"/>
    <property type="match status" value="4"/>
</dbReference>
<keyword evidence="2" id="KW-0677">Repeat</keyword>
<dbReference type="InterPro" id="IPR013519">
    <property type="entry name" value="Int_alpha_beta-p"/>
</dbReference>
<dbReference type="NCBIfam" id="TIGR04131">
    <property type="entry name" value="Bac_Flav_CTERM"/>
    <property type="match status" value="1"/>
</dbReference>
<dbReference type="InterPro" id="IPR028994">
    <property type="entry name" value="Integrin_alpha_N"/>
</dbReference>
<evidence type="ECO:0000313" key="4">
    <source>
        <dbReference type="EMBL" id="MBO3099789.1"/>
    </source>
</evidence>
<dbReference type="PANTHER" id="PTHR23220">
    <property type="entry name" value="INTEGRIN ALPHA"/>
    <property type="match status" value="1"/>
</dbReference>
<protein>
    <submittedName>
        <fullName evidence="4">T9SS type B sorting domain-containing protein</fullName>
    </submittedName>
</protein>
<dbReference type="InterPro" id="IPR013517">
    <property type="entry name" value="FG-GAP"/>
</dbReference>
<keyword evidence="1" id="KW-0732">Signal</keyword>
<dbReference type="Proteomes" id="UP000681315">
    <property type="component" value="Unassembled WGS sequence"/>
</dbReference>
<dbReference type="Pfam" id="PF01839">
    <property type="entry name" value="FG-GAP"/>
    <property type="match status" value="3"/>
</dbReference>
<evidence type="ECO:0000256" key="1">
    <source>
        <dbReference type="ARBA" id="ARBA00022729"/>
    </source>
</evidence>
<dbReference type="EMBL" id="JAGEVG010000022">
    <property type="protein sequence ID" value="MBO3099789.1"/>
    <property type="molecule type" value="Genomic_DNA"/>
</dbReference>
<organism evidence="4 5">
    <name type="scientific">Gelidibacter pelagius</name>
    <dbReference type="NCBI Taxonomy" id="2819985"/>
    <lineage>
        <taxon>Bacteria</taxon>
        <taxon>Pseudomonadati</taxon>
        <taxon>Bacteroidota</taxon>
        <taxon>Flavobacteriia</taxon>
        <taxon>Flavobacteriales</taxon>
        <taxon>Flavobacteriaceae</taxon>
        <taxon>Gelidibacter</taxon>
    </lineage>
</organism>
<gene>
    <name evidence="4" type="ORF">J4051_16055</name>
</gene>
<evidence type="ECO:0000313" key="5">
    <source>
        <dbReference type="Proteomes" id="UP000681315"/>
    </source>
</evidence>
<proteinExistence type="predicted"/>
<reference evidence="4 5" key="1">
    <citation type="submission" date="2021-03" db="EMBL/GenBank/DDBJ databases">
        <title>Gelidibacter sp. nov., isolated from costal sediment.</title>
        <authorList>
            <person name="Lun K.-Y."/>
        </authorList>
    </citation>
    <scope>NUCLEOTIDE SEQUENCE [LARGE SCALE GENOMIC DNA]</scope>
    <source>
        <strain evidence="4 5">DF109</strain>
    </source>
</reference>
<dbReference type="SUPFAM" id="SSF69318">
    <property type="entry name" value="Integrin alpha N-terminal domain"/>
    <property type="match status" value="1"/>
</dbReference>
<keyword evidence="3" id="KW-0325">Glycoprotein</keyword>
<evidence type="ECO:0000256" key="2">
    <source>
        <dbReference type="ARBA" id="ARBA00022737"/>
    </source>
</evidence>